<proteinExistence type="predicted"/>
<dbReference type="EMBL" id="CP043617">
    <property type="protein sequence ID" value="QFR48323.1"/>
    <property type="molecule type" value="Genomic_DNA"/>
</dbReference>
<evidence type="ECO:0000313" key="2">
    <source>
        <dbReference type="EMBL" id="QFR48323.1"/>
    </source>
</evidence>
<dbReference type="OrthoDB" id="5340273at2"/>
<sequence>MIKYIILTTLLLIDLSARENPFFPVKGEKGMPTTSNIDLSAPTLKRAALSLPSSARKITKVTVSYQNLDGSIANESIDLDNSIDWHLPIFVSQSMGDIKNVKQVKASKAKKEKYTHLYKSKNIQFFKKNKELKIVTKDEMIRSFLLTNPHKIVFDFKKDVNLKSETKILKSSVFKEINIGTHSGYYRAVITLDGQYKFNKSKKAYGYSIYLQ</sequence>
<organism evidence="2 3">
    <name type="scientific">Sulfurimonas lithotrophica</name>
    <dbReference type="NCBI Taxonomy" id="2590022"/>
    <lineage>
        <taxon>Bacteria</taxon>
        <taxon>Pseudomonadati</taxon>
        <taxon>Campylobacterota</taxon>
        <taxon>Epsilonproteobacteria</taxon>
        <taxon>Campylobacterales</taxon>
        <taxon>Sulfurimonadaceae</taxon>
        <taxon>Sulfurimonas</taxon>
    </lineage>
</organism>
<dbReference type="AlphaFoldDB" id="A0A5P8NY13"/>
<dbReference type="KEGG" id="sulg:FJR48_00715"/>
<dbReference type="Proteomes" id="UP000326944">
    <property type="component" value="Chromosome"/>
</dbReference>
<keyword evidence="3" id="KW-1185">Reference proteome</keyword>
<protein>
    <submittedName>
        <fullName evidence="2">AMIN domain-containing protein</fullName>
    </submittedName>
</protein>
<evidence type="ECO:0000259" key="1">
    <source>
        <dbReference type="Pfam" id="PF11741"/>
    </source>
</evidence>
<dbReference type="Pfam" id="PF11741">
    <property type="entry name" value="AMIN"/>
    <property type="match status" value="1"/>
</dbReference>
<reference evidence="2 3" key="1">
    <citation type="submission" date="2019-09" db="EMBL/GenBank/DDBJ databases">
        <title>Sulfurimonas gotlandica sp. nov., a chemoautotrophic and psychrotolerant epsilonproteobacterium isolated from a pelagic redoxcline, and an emended description of the genus Sulfurimonas.</title>
        <authorList>
            <person name="Wang S."/>
            <person name="Jiang L."/>
            <person name="Shao S."/>
        </authorList>
    </citation>
    <scope>NUCLEOTIDE SEQUENCE [LARGE SCALE GENOMIC DNA]</scope>
    <source>
        <strain evidence="2 3">GYSZ_1</strain>
    </source>
</reference>
<feature type="domain" description="AMIN" evidence="1">
    <location>
        <begin position="128"/>
        <end position="199"/>
    </location>
</feature>
<dbReference type="RefSeq" id="WP_152306266.1">
    <property type="nucleotide sequence ID" value="NZ_CP043617.1"/>
</dbReference>
<name>A0A5P8NY13_9BACT</name>
<dbReference type="InterPro" id="IPR021731">
    <property type="entry name" value="AMIN_dom"/>
</dbReference>
<accession>A0A5P8NY13</accession>
<gene>
    <name evidence="2" type="ORF">FJR48_00715</name>
</gene>
<evidence type="ECO:0000313" key="3">
    <source>
        <dbReference type="Proteomes" id="UP000326944"/>
    </source>
</evidence>